<organism evidence="1 2">
    <name type="scientific">Sphingobacterium litopenaei</name>
    <dbReference type="NCBI Taxonomy" id="2763500"/>
    <lineage>
        <taxon>Bacteria</taxon>
        <taxon>Pseudomonadati</taxon>
        <taxon>Bacteroidota</taxon>
        <taxon>Sphingobacteriia</taxon>
        <taxon>Sphingobacteriales</taxon>
        <taxon>Sphingobacteriaceae</taxon>
        <taxon>Sphingobacterium</taxon>
    </lineage>
</organism>
<keyword evidence="2" id="KW-1185">Reference proteome</keyword>
<protein>
    <recommendedName>
        <fullName evidence="3">Phage protein</fullName>
    </recommendedName>
</protein>
<accession>A0ABR7YFW2</accession>
<evidence type="ECO:0000313" key="2">
    <source>
        <dbReference type="Proteomes" id="UP000651271"/>
    </source>
</evidence>
<sequence>MDKHYKSLLEKLTLLASLKSVELTPEEALLYGVEYCDNFNEFELMEGGEDEQ</sequence>
<comment type="caution">
    <text evidence="1">The sequence shown here is derived from an EMBL/GenBank/DDBJ whole genome shotgun (WGS) entry which is preliminary data.</text>
</comment>
<name>A0ABR7YFW2_9SPHI</name>
<dbReference type="EMBL" id="JACOIJ010000022">
    <property type="protein sequence ID" value="MBD1430211.1"/>
    <property type="molecule type" value="Genomic_DNA"/>
</dbReference>
<evidence type="ECO:0000313" key="1">
    <source>
        <dbReference type="EMBL" id="MBD1430211.1"/>
    </source>
</evidence>
<dbReference type="RefSeq" id="WP_165291321.1">
    <property type="nucleotide sequence ID" value="NZ_JACOIJ010000022.1"/>
</dbReference>
<evidence type="ECO:0008006" key="3">
    <source>
        <dbReference type="Google" id="ProtNLM"/>
    </source>
</evidence>
<gene>
    <name evidence="1" type="ORF">H8B04_11645</name>
</gene>
<proteinExistence type="predicted"/>
<reference evidence="1 2" key="1">
    <citation type="submission" date="2020-08" db="EMBL/GenBank/DDBJ databases">
        <title>Sphingobacterium sp. DN04309 isolated from aquaculture water.</title>
        <authorList>
            <person name="Zhang M."/>
        </authorList>
    </citation>
    <scope>NUCLEOTIDE SEQUENCE [LARGE SCALE GENOMIC DNA]</scope>
    <source>
        <strain evidence="1 2">DN04309</strain>
    </source>
</reference>
<dbReference type="Proteomes" id="UP000651271">
    <property type="component" value="Unassembled WGS sequence"/>
</dbReference>